<dbReference type="InParanoid" id="A0A077ZVE6"/>
<evidence type="ECO:0000313" key="4">
    <source>
        <dbReference type="Proteomes" id="UP000039865"/>
    </source>
</evidence>
<feature type="transmembrane region" description="Helical" evidence="2">
    <location>
        <begin position="149"/>
        <end position="170"/>
    </location>
</feature>
<name>A0A077ZVE6_STYLE</name>
<gene>
    <name evidence="3" type="primary">Contig6588.g7049</name>
    <name evidence="3" type="ORF">STYLEM_1356</name>
</gene>
<accession>A0A077ZVE6</accession>
<keyword evidence="2" id="KW-1133">Transmembrane helix</keyword>
<dbReference type="Proteomes" id="UP000039865">
    <property type="component" value="Unassembled WGS sequence"/>
</dbReference>
<reference evidence="3 4" key="1">
    <citation type="submission" date="2014-06" db="EMBL/GenBank/DDBJ databases">
        <authorList>
            <person name="Swart Estienne"/>
        </authorList>
    </citation>
    <scope>NUCLEOTIDE SEQUENCE [LARGE SCALE GENOMIC DNA]</scope>
    <source>
        <strain evidence="3 4">130c</strain>
    </source>
</reference>
<proteinExistence type="predicted"/>
<evidence type="ECO:0000313" key="3">
    <source>
        <dbReference type="EMBL" id="CDW72396.1"/>
    </source>
</evidence>
<organism evidence="3 4">
    <name type="scientific">Stylonychia lemnae</name>
    <name type="common">Ciliate</name>
    <dbReference type="NCBI Taxonomy" id="5949"/>
    <lineage>
        <taxon>Eukaryota</taxon>
        <taxon>Sar</taxon>
        <taxon>Alveolata</taxon>
        <taxon>Ciliophora</taxon>
        <taxon>Intramacronucleata</taxon>
        <taxon>Spirotrichea</taxon>
        <taxon>Stichotrichia</taxon>
        <taxon>Sporadotrichida</taxon>
        <taxon>Oxytrichidae</taxon>
        <taxon>Stylonychinae</taxon>
        <taxon>Stylonychia</taxon>
    </lineage>
</organism>
<feature type="region of interest" description="Disordered" evidence="1">
    <location>
        <begin position="60"/>
        <end position="94"/>
    </location>
</feature>
<keyword evidence="4" id="KW-1185">Reference proteome</keyword>
<keyword evidence="2" id="KW-0472">Membrane</keyword>
<dbReference type="AlphaFoldDB" id="A0A077ZVE6"/>
<protein>
    <submittedName>
        <fullName evidence="3">Uncharacterized protein</fullName>
    </submittedName>
</protein>
<keyword evidence="2" id="KW-0812">Transmembrane</keyword>
<dbReference type="EMBL" id="CCKQ01001296">
    <property type="protein sequence ID" value="CDW72396.1"/>
    <property type="molecule type" value="Genomic_DNA"/>
</dbReference>
<sequence>MTKNYCGQCVDSDNIDHNPNQGKYICRHGKDWYQYEEDQRQNKKAENECRTIEKIRERMKDERKKDKIRIQRIRDEHRAQKERENREKEARQNELKTQAEHNIREFLLQHPQCASVDINTEVLPQAVLVGIAAGVGKEIAAILIANPQVLLGAVLFTGIVVGFGFFLNWLNGILPPKKQSDGVPVWLQHQIP</sequence>
<evidence type="ECO:0000256" key="2">
    <source>
        <dbReference type="SAM" id="Phobius"/>
    </source>
</evidence>
<evidence type="ECO:0000256" key="1">
    <source>
        <dbReference type="SAM" id="MobiDB-lite"/>
    </source>
</evidence>